<protein>
    <submittedName>
        <fullName evidence="1">Uncharacterized protein</fullName>
    </submittedName>
</protein>
<sequence length="222" mass="27063">MSKFPDWAHRSKYLDIFIIDELKPTAEYIPTKEEYIQWVLKHKHLYMFQKITGQKISWPLRNVFEDLEGFIKYWENDDDYESLISKYKVLNLKNEKEVLEWLLEGECLTKDELFFSLIDYHTEEKYVLDGKIILSKEFDLKIELNDFKLQIEFFNLYYPLYYFYLDKYECEFKEIVRNMNQSFRNRDFLSDWATVNLDKIREAGYEVGIAEDTDSENNNVPF</sequence>
<dbReference type="RefSeq" id="WP_035630235.1">
    <property type="nucleotide sequence ID" value="NZ_AVCS01000008.1"/>
</dbReference>
<dbReference type="OrthoDB" id="1382107at2"/>
<dbReference type="PATRIC" id="fig|1107311.5.peg.2669"/>
<evidence type="ECO:0000313" key="2">
    <source>
        <dbReference type="Proteomes" id="UP000030149"/>
    </source>
</evidence>
<evidence type="ECO:0000313" key="1">
    <source>
        <dbReference type="EMBL" id="KGO96070.1"/>
    </source>
</evidence>
<name>A0A0A2N6I9_9FLAO</name>
<reference evidence="2" key="1">
    <citation type="submission" date="2013-09" db="EMBL/GenBank/DDBJ databases">
        <authorList>
            <person name="Zeng Z."/>
            <person name="Chen C."/>
        </authorList>
    </citation>
    <scope>NUCLEOTIDE SEQUENCE [LARGE SCALE GENOMIC DNA]</scope>
    <source>
        <strain evidence="2">DK69</strain>
    </source>
</reference>
<keyword evidence="2" id="KW-1185">Reference proteome</keyword>
<dbReference type="Proteomes" id="UP000030149">
    <property type="component" value="Unassembled WGS sequence"/>
</dbReference>
<organism evidence="1 2">
    <name type="scientific">Flavobacterium enshiense DK69</name>
    <dbReference type="NCBI Taxonomy" id="1107311"/>
    <lineage>
        <taxon>Bacteria</taxon>
        <taxon>Pseudomonadati</taxon>
        <taxon>Bacteroidota</taxon>
        <taxon>Flavobacteriia</taxon>
        <taxon>Flavobacteriales</taxon>
        <taxon>Flavobacteriaceae</taxon>
        <taxon>Flavobacterium</taxon>
    </lineage>
</organism>
<reference evidence="1 2" key="2">
    <citation type="journal article" date="2015" name="Stand. Genomic Sci.">
        <title>High quality draft genomic sequence of Flavobacterium enshiense DK69(T) and comparison among Flavobacterium genomes.</title>
        <authorList>
            <person name="Zeng Z."/>
            <person name="Chen C."/>
            <person name="Du H."/>
            <person name="Wang G."/>
            <person name="Li M."/>
        </authorList>
    </citation>
    <scope>NUCLEOTIDE SEQUENCE [LARGE SCALE GENOMIC DNA]</scope>
    <source>
        <strain evidence="1 2">DK69</strain>
    </source>
</reference>
<dbReference type="EMBL" id="JRLZ01000005">
    <property type="protein sequence ID" value="KGO96070.1"/>
    <property type="molecule type" value="Genomic_DNA"/>
</dbReference>
<accession>A0A0A2N6I9</accession>
<comment type="caution">
    <text evidence="1">The sequence shown here is derived from an EMBL/GenBank/DDBJ whole genome shotgun (WGS) entry which is preliminary data.</text>
</comment>
<gene>
    <name evidence="1" type="ORF">Q767_07350</name>
</gene>
<dbReference type="AlphaFoldDB" id="A0A0A2N6I9"/>
<dbReference type="STRING" id="1107311.Q767_07350"/>
<proteinExistence type="predicted"/>